<dbReference type="InterPro" id="IPR045657">
    <property type="entry name" value="DUF6392"/>
</dbReference>
<protein>
    <submittedName>
        <fullName evidence="1">Pyocin immunity family protein</fullName>
    </submittedName>
</protein>
<name>A0A448DSH8_PSEFL</name>
<dbReference type="RefSeq" id="WP_126361093.1">
    <property type="nucleotide sequence ID" value="NZ_LR134318.1"/>
</dbReference>
<reference evidence="1 2" key="1">
    <citation type="submission" date="2018-12" db="EMBL/GenBank/DDBJ databases">
        <authorList>
            <consortium name="Pathogen Informatics"/>
        </authorList>
    </citation>
    <scope>NUCLEOTIDE SEQUENCE [LARGE SCALE GENOMIC DNA]</scope>
    <source>
        <strain evidence="1 2">NCTC9428</strain>
    </source>
</reference>
<dbReference type="OrthoDB" id="7029641at2"/>
<proteinExistence type="predicted"/>
<organism evidence="1 2">
    <name type="scientific">Pseudomonas fluorescens</name>
    <dbReference type="NCBI Taxonomy" id="294"/>
    <lineage>
        <taxon>Bacteria</taxon>
        <taxon>Pseudomonadati</taxon>
        <taxon>Pseudomonadota</taxon>
        <taxon>Gammaproteobacteria</taxon>
        <taxon>Pseudomonadales</taxon>
        <taxon>Pseudomonadaceae</taxon>
        <taxon>Pseudomonas</taxon>
    </lineage>
</organism>
<dbReference type="EMBL" id="LR134318">
    <property type="protein sequence ID" value="VEF09730.1"/>
    <property type="molecule type" value="Genomic_DNA"/>
</dbReference>
<evidence type="ECO:0000313" key="2">
    <source>
        <dbReference type="Proteomes" id="UP000281909"/>
    </source>
</evidence>
<sequence>MNMLEIHKWIVVLGKTYDVLLDKGFFVASHKLDALYPDCDLLDVELEAGLSLAFWAETKKLETLFVTLKKTTPSTTVYQGELSAPYKKNMDQRDVHALFGKATESRGPIKMPEPMGQTGGWESYPLDQKLYPGVKVVFQYTADMQVDTLVFTLIDKARE</sequence>
<dbReference type="Proteomes" id="UP000281909">
    <property type="component" value="Chromosome"/>
</dbReference>
<evidence type="ECO:0000313" key="1">
    <source>
        <dbReference type="EMBL" id="VEF09730.1"/>
    </source>
</evidence>
<gene>
    <name evidence="1" type="ORF">NCTC9428_01430</name>
</gene>
<dbReference type="AlphaFoldDB" id="A0A448DSH8"/>
<dbReference type="Pfam" id="PF19929">
    <property type="entry name" value="DUF6392"/>
    <property type="match status" value="1"/>
</dbReference>
<accession>A0A448DSH8</accession>